<accession>S9VK03</accession>
<organism evidence="1 2">
    <name type="scientific">Strigomonas culicis</name>
    <dbReference type="NCBI Taxonomy" id="28005"/>
    <lineage>
        <taxon>Eukaryota</taxon>
        <taxon>Discoba</taxon>
        <taxon>Euglenozoa</taxon>
        <taxon>Kinetoplastea</taxon>
        <taxon>Metakinetoplastina</taxon>
        <taxon>Trypanosomatida</taxon>
        <taxon>Trypanosomatidae</taxon>
        <taxon>Strigomonadinae</taxon>
        <taxon>Strigomonas</taxon>
    </lineage>
</organism>
<comment type="caution">
    <text evidence="1">The sequence shown here is derived from an EMBL/GenBank/DDBJ whole genome shotgun (WGS) entry which is preliminary data.</text>
</comment>
<evidence type="ECO:0000313" key="2">
    <source>
        <dbReference type="Proteomes" id="UP000015354"/>
    </source>
</evidence>
<name>S9VK03_9TRYP</name>
<dbReference type="EMBL" id="ATMH01007652">
    <property type="protein sequence ID" value="EPY23570.1"/>
    <property type="molecule type" value="Genomic_DNA"/>
</dbReference>
<dbReference type="OrthoDB" id="271607at2759"/>
<reference evidence="1 2" key="1">
    <citation type="journal article" date="2013" name="PLoS ONE">
        <title>Predicting the Proteins of Angomonas deanei, Strigomonas culicis and Their Respective Endosymbionts Reveals New Aspects of the Trypanosomatidae Family.</title>
        <authorList>
            <person name="Motta M.C."/>
            <person name="Martins A.C."/>
            <person name="de Souza S.S."/>
            <person name="Catta-Preta C.M."/>
            <person name="Silva R."/>
            <person name="Klein C.C."/>
            <person name="de Almeida L.G."/>
            <person name="de Lima Cunha O."/>
            <person name="Ciapina L.P."/>
            <person name="Brocchi M."/>
            <person name="Colabardini A.C."/>
            <person name="de Araujo Lima B."/>
            <person name="Machado C.R."/>
            <person name="de Almeida Soares C.M."/>
            <person name="Probst C.M."/>
            <person name="de Menezes C.B."/>
            <person name="Thompson C.E."/>
            <person name="Bartholomeu D.C."/>
            <person name="Gradia D.F."/>
            <person name="Pavoni D.P."/>
            <person name="Grisard E.C."/>
            <person name="Fantinatti-Garboggini F."/>
            <person name="Marchini F.K."/>
            <person name="Rodrigues-Luiz G.F."/>
            <person name="Wagner G."/>
            <person name="Goldman G.H."/>
            <person name="Fietto J.L."/>
            <person name="Elias M.C."/>
            <person name="Goldman M.H."/>
            <person name="Sagot M.F."/>
            <person name="Pereira M."/>
            <person name="Stoco P.H."/>
            <person name="de Mendonca-Neto R.P."/>
            <person name="Teixeira S.M."/>
            <person name="Maciel T.E."/>
            <person name="de Oliveira Mendes T.A."/>
            <person name="Urmenyi T.P."/>
            <person name="de Souza W."/>
            <person name="Schenkman S."/>
            <person name="de Vasconcelos A.T."/>
        </authorList>
    </citation>
    <scope>NUCLEOTIDE SEQUENCE [LARGE SCALE GENOMIC DNA]</scope>
</reference>
<dbReference type="Proteomes" id="UP000015354">
    <property type="component" value="Unassembled WGS sequence"/>
</dbReference>
<dbReference type="AlphaFoldDB" id="S9VK03"/>
<proteinExistence type="predicted"/>
<gene>
    <name evidence="1" type="ORF">STCU_07652</name>
</gene>
<protein>
    <submittedName>
        <fullName evidence="1">Uncharacterized protein</fullName>
    </submittedName>
</protein>
<keyword evidence="2" id="KW-1185">Reference proteome</keyword>
<evidence type="ECO:0000313" key="1">
    <source>
        <dbReference type="EMBL" id="EPY23570.1"/>
    </source>
</evidence>
<sequence length="656" mass="75330">MKREERSDAEEEACSHVKEMRVQPSSCTEEQNFGSIAFNEIGVLLFKRLLDTIVDASVVLIKTELRSDREQQVGVLIDDLRIVWEVARMRLTDEERTKWNTTVQACLAQFSQDLSAVCGRDYDDTLGFAKAVLRVLEEHGFVDRENGKIDQLVNRLRQKNQPLGYSYSQRTNFVMPMIPRYEGDKKLEEEHTFQRQGFSVRLPYPHSHGEVNTLYQLSEPKKRKPLLDENKIFSHPKKAAVFGSEDFLVDEDLLYRSYVVLLHHVDGCGSLEGLSPFARFSLWNLLGRDEDAFTKVNNVGISNEGMIASLKQLRRQLHQRIRTFEETRAASREAAQQIGWYAVSAQWRDQVLHRLLRAEEEDWSYFGELERYGGSVIFPNYALNEPMAGYLLALLRKLDKRAVGDVDSSVLATVQHVVLPLLQNRVFPVSGGSDVVSHEEAAHWARARRRTKYWFEEKMGKQHHSEDRAAHTSGGGSIISPSFLFPLQCTAELLELCSVALYATTGIENFMKSFLAAAWEDEEGIVQFLLKKEPQNIAIAPLVAIPRLYKDLVTGIQILRKDKMLPYILESRKAAGEQHVRANTLSESYAYWQGVSLLFQEEDRNDDLYLLVVKDKSKSDAKYFSTSMIEMCPYVWEQDLEELIAEEKKYRARHTE</sequence>